<dbReference type="InterPro" id="IPR036427">
    <property type="entry name" value="Bromodomain-like_sf"/>
</dbReference>
<dbReference type="InterPro" id="IPR001487">
    <property type="entry name" value="Bromodomain"/>
</dbReference>
<dbReference type="OrthoDB" id="1742084at2759"/>
<keyword evidence="6" id="KW-1185">Reference proteome</keyword>
<dbReference type="Pfam" id="PF00439">
    <property type="entry name" value="Bromodomain"/>
    <property type="match status" value="1"/>
</dbReference>
<sequence>MAEAMRWGTWEELVLGGAVLRHGDAAWDAVAAEVQARTPFPHLFTPQECEAKYEELRERYSGCDAWFEELRKQRVAELKRELEKSEDSIGSLQSKLESLSAERQSDCNFEYDTSQTESPLPIENAGDIDSSSKDISKDGSSAGSFTHKTGRNWSSGCQILASVSSQENDSKMELSADSGKDKAGIRNFETGLGILKKKRGKRKRRYCTIVKEVSMGDSETVCSAAYIDKEESSEGFKRDVLPLHEESAACARGENSNIDLTEIMNSIMEHKDVSIFHSRLESQKRARYKKMIRQHVDFQTISSRVNNGSISSAKELYRDLLLLSNNARVFYQKNSLEHKSALALRDLVSESLKKSAKYLSQVSGDRGVARSVVLGKSGKLLSMQPCKRNTKGNSVVSGEGAGTPTTENDKKESHVEKPEETLARKRSIGSPVKGGQRSGRRRQESSAKGRKRARKR</sequence>
<evidence type="ECO:0000256" key="3">
    <source>
        <dbReference type="SAM" id="Coils"/>
    </source>
</evidence>
<feature type="region of interest" description="Disordered" evidence="4">
    <location>
        <begin position="111"/>
        <end position="149"/>
    </location>
</feature>
<dbReference type="FunCoup" id="A0A6I9Q8S5">
    <property type="interactions" value="993"/>
</dbReference>
<evidence type="ECO:0000256" key="2">
    <source>
        <dbReference type="PROSITE-ProRule" id="PRU00035"/>
    </source>
</evidence>
<dbReference type="SMART" id="SM00297">
    <property type="entry name" value="BROMO"/>
    <property type="match status" value="1"/>
</dbReference>
<dbReference type="RefSeq" id="XP_010905374.1">
    <property type="nucleotide sequence ID" value="XM_010907072.3"/>
</dbReference>
<feature type="compositionally biased region" description="Basic and acidic residues" evidence="4">
    <location>
        <begin position="407"/>
        <end position="423"/>
    </location>
</feature>
<accession>A0A6I9Q8S5</accession>
<feature type="coiled-coil region" evidence="3">
    <location>
        <begin position="68"/>
        <end position="102"/>
    </location>
</feature>
<dbReference type="CDD" id="cd04369">
    <property type="entry name" value="Bromodomain"/>
    <property type="match status" value="1"/>
</dbReference>
<proteinExistence type="predicted"/>
<dbReference type="Gene3D" id="1.20.920.10">
    <property type="entry name" value="Bromodomain-like"/>
    <property type="match status" value="1"/>
</dbReference>
<dbReference type="PANTHER" id="PTHR37888">
    <property type="entry name" value="DNA-BINDING BROMODOMAIN-CONTAINING PROTEIN"/>
    <property type="match status" value="1"/>
</dbReference>
<evidence type="ECO:0000256" key="1">
    <source>
        <dbReference type="ARBA" id="ARBA00023117"/>
    </source>
</evidence>
<protein>
    <submittedName>
        <fullName evidence="7">Uncharacterized protein LOC105032590</fullName>
    </submittedName>
</protein>
<organism evidence="6 7">
    <name type="scientific">Elaeis guineensis var. tenera</name>
    <name type="common">Oil palm</name>
    <dbReference type="NCBI Taxonomy" id="51953"/>
    <lineage>
        <taxon>Eukaryota</taxon>
        <taxon>Viridiplantae</taxon>
        <taxon>Streptophyta</taxon>
        <taxon>Embryophyta</taxon>
        <taxon>Tracheophyta</taxon>
        <taxon>Spermatophyta</taxon>
        <taxon>Magnoliopsida</taxon>
        <taxon>Liliopsida</taxon>
        <taxon>Arecaceae</taxon>
        <taxon>Arecoideae</taxon>
        <taxon>Cocoseae</taxon>
        <taxon>Elaeidinae</taxon>
        <taxon>Elaeis</taxon>
    </lineage>
</organism>
<dbReference type="PANTHER" id="PTHR37888:SF4">
    <property type="entry name" value="OS07G0565300 PROTEIN"/>
    <property type="match status" value="1"/>
</dbReference>
<keyword evidence="1 2" id="KW-0103">Bromodomain</keyword>
<dbReference type="SUPFAM" id="SSF47370">
    <property type="entry name" value="Bromodomain"/>
    <property type="match status" value="1"/>
</dbReference>
<evidence type="ECO:0000256" key="4">
    <source>
        <dbReference type="SAM" id="MobiDB-lite"/>
    </source>
</evidence>
<reference evidence="7" key="1">
    <citation type="submission" date="2025-08" db="UniProtKB">
        <authorList>
            <consortium name="RefSeq"/>
        </authorList>
    </citation>
    <scope>IDENTIFICATION</scope>
</reference>
<feature type="region of interest" description="Disordered" evidence="4">
    <location>
        <begin position="383"/>
        <end position="456"/>
    </location>
</feature>
<dbReference type="PROSITE" id="PS50014">
    <property type="entry name" value="BROMODOMAIN_2"/>
    <property type="match status" value="1"/>
</dbReference>
<evidence type="ECO:0000259" key="5">
    <source>
        <dbReference type="PROSITE" id="PS50014"/>
    </source>
</evidence>
<evidence type="ECO:0000313" key="6">
    <source>
        <dbReference type="Proteomes" id="UP000504607"/>
    </source>
</evidence>
<keyword evidence="3" id="KW-0175">Coiled coil</keyword>
<dbReference type="InParanoid" id="A0A6I9Q8S5"/>
<feature type="domain" description="Bromo" evidence="5">
    <location>
        <begin position="268"/>
        <end position="338"/>
    </location>
</feature>
<name>A0A6I9Q8S5_ELAGV</name>
<dbReference type="AlphaFoldDB" id="A0A6I9Q8S5"/>
<dbReference type="Proteomes" id="UP000504607">
    <property type="component" value="Chromosome 1"/>
</dbReference>
<dbReference type="GeneID" id="105032590"/>
<evidence type="ECO:0000313" key="7">
    <source>
        <dbReference type="RefSeq" id="XP_010905374.1"/>
    </source>
</evidence>
<dbReference type="KEGG" id="egu:105032590"/>
<gene>
    <name evidence="7" type="primary">LOC105032590</name>
</gene>